<feature type="compositionally biased region" description="Polar residues" evidence="1">
    <location>
        <begin position="1"/>
        <end position="21"/>
    </location>
</feature>
<dbReference type="AlphaFoldDB" id="A0A835CMP1"/>
<sequence>MMKSSESSIKHNTNLQTTEMPLNQKPPFRPAKDDTKPVLQDPKYGHIALINEQVLHHSEAVLSRDVNSLPQQRNICLRIANDSLVKDLQDLKSFMPQFVFSESSPFSLSV</sequence>
<evidence type="ECO:0000313" key="2">
    <source>
        <dbReference type="EMBL" id="KAF7844682.1"/>
    </source>
</evidence>
<gene>
    <name evidence="2" type="ORF">G2W53_001587</name>
</gene>
<evidence type="ECO:0000313" key="3">
    <source>
        <dbReference type="Proteomes" id="UP000634136"/>
    </source>
</evidence>
<feature type="region of interest" description="Disordered" evidence="1">
    <location>
        <begin position="1"/>
        <end position="37"/>
    </location>
</feature>
<organism evidence="2 3">
    <name type="scientific">Senna tora</name>
    <dbReference type="NCBI Taxonomy" id="362788"/>
    <lineage>
        <taxon>Eukaryota</taxon>
        <taxon>Viridiplantae</taxon>
        <taxon>Streptophyta</taxon>
        <taxon>Embryophyta</taxon>
        <taxon>Tracheophyta</taxon>
        <taxon>Spermatophyta</taxon>
        <taxon>Magnoliopsida</taxon>
        <taxon>eudicotyledons</taxon>
        <taxon>Gunneridae</taxon>
        <taxon>Pentapetalae</taxon>
        <taxon>rosids</taxon>
        <taxon>fabids</taxon>
        <taxon>Fabales</taxon>
        <taxon>Fabaceae</taxon>
        <taxon>Caesalpinioideae</taxon>
        <taxon>Cassia clade</taxon>
        <taxon>Senna</taxon>
    </lineage>
</organism>
<proteinExistence type="predicted"/>
<dbReference type="EMBL" id="JAAIUW010000001">
    <property type="protein sequence ID" value="KAF7844682.1"/>
    <property type="molecule type" value="Genomic_DNA"/>
</dbReference>
<name>A0A835CMP1_9FABA</name>
<reference evidence="2" key="1">
    <citation type="submission" date="2020-09" db="EMBL/GenBank/DDBJ databases">
        <title>Genome-Enabled Discovery of Anthraquinone Biosynthesis in Senna tora.</title>
        <authorList>
            <person name="Kang S.-H."/>
            <person name="Pandey R.P."/>
            <person name="Lee C.-M."/>
            <person name="Sim J.-S."/>
            <person name="Jeong J.-T."/>
            <person name="Choi B.-S."/>
            <person name="Jung M."/>
            <person name="Ginzburg D."/>
            <person name="Zhao K."/>
            <person name="Won S.Y."/>
            <person name="Oh T.-J."/>
            <person name="Yu Y."/>
            <person name="Kim N.-H."/>
            <person name="Lee O.R."/>
            <person name="Lee T.-H."/>
            <person name="Bashyal P."/>
            <person name="Kim T.-S."/>
            <person name="Lee W.-H."/>
            <person name="Kawkins C."/>
            <person name="Kim C.-K."/>
            <person name="Kim J.S."/>
            <person name="Ahn B.O."/>
            <person name="Rhee S.Y."/>
            <person name="Sohng J.K."/>
        </authorList>
    </citation>
    <scope>NUCLEOTIDE SEQUENCE</scope>
    <source>
        <tissue evidence="2">Leaf</tissue>
    </source>
</reference>
<comment type="caution">
    <text evidence="2">The sequence shown here is derived from an EMBL/GenBank/DDBJ whole genome shotgun (WGS) entry which is preliminary data.</text>
</comment>
<protein>
    <submittedName>
        <fullName evidence="2">Uncharacterized protein</fullName>
    </submittedName>
</protein>
<accession>A0A835CMP1</accession>
<dbReference type="Proteomes" id="UP000634136">
    <property type="component" value="Unassembled WGS sequence"/>
</dbReference>
<keyword evidence="3" id="KW-1185">Reference proteome</keyword>
<dbReference type="OrthoDB" id="1914154at2759"/>
<evidence type="ECO:0000256" key="1">
    <source>
        <dbReference type="SAM" id="MobiDB-lite"/>
    </source>
</evidence>